<name>A0ABT1ZQ62_9BURK</name>
<evidence type="ECO:0000256" key="1">
    <source>
        <dbReference type="SAM" id="MobiDB-lite"/>
    </source>
</evidence>
<proteinExistence type="predicted"/>
<dbReference type="RefSeq" id="WP_258816626.1">
    <property type="nucleotide sequence ID" value="NZ_JANUGW010000006.1"/>
</dbReference>
<feature type="region of interest" description="Disordered" evidence="1">
    <location>
        <begin position="164"/>
        <end position="199"/>
    </location>
</feature>
<evidence type="ECO:0000313" key="2">
    <source>
        <dbReference type="EMBL" id="MCS0582055.1"/>
    </source>
</evidence>
<organism evidence="2 3">
    <name type="scientific">Massilia pinisoli</name>
    <dbReference type="NCBI Taxonomy" id="1772194"/>
    <lineage>
        <taxon>Bacteria</taxon>
        <taxon>Pseudomonadati</taxon>
        <taxon>Pseudomonadota</taxon>
        <taxon>Betaproteobacteria</taxon>
        <taxon>Burkholderiales</taxon>
        <taxon>Oxalobacteraceae</taxon>
        <taxon>Telluria group</taxon>
        <taxon>Massilia</taxon>
    </lineage>
</organism>
<evidence type="ECO:0000313" key="3">
    <source>
        <dbReference type="Proteomes" id="UP001204151"/>
    </source>
</evidence>
<dbReference type="Proteomes" id="UP001204151">
    <property type="component" value="Unassembled WGS sequence"/>
</dbReference>
<protein>
    <submittedName>
        <fullName evidence="2">DUF1579 domain-containing protein</fullName>
    </submittedName>
</protein>
<gene>
    <name evidence="2" type="ORF">NX784_10675</name>
</gene>
<dbReference type="EMBL" id="JANUGW010000006">
    <property type="protein sequence ID" value="MCS0582055.1"/>
    <property type="molecule type" value="Genomic_DNA"/>
</dbReference>
<keyword evidence="3" id="KW-1185">Reference proteome</keyword>
<accession>A0ABT1ZQ62</accession>
<reference evidence="2 3" key="1">
    <citation type="submission" date="2022-08" db="EMBL/GenBank/DDBJ databases">
        <title>Reclassification of Massilia species as members of the genera Telluria, Duganella, Pseudoduganella, Mokoshia gen. nov. and Zemynaea gen. nov. using orthogonal and non-orthogonal genome-based approaches.</title>
        <authorList>
            <person name="Bowman J.P."/>
        </authorList>
    </citation>
    <scope>NUCLEOTIDE SEQUENCE [LARGE SCALE GENOMIC DNA]</scope>
    <source>
        <strain evidence="2 3">JCM 31316</strain>
    </source>
</reference>
<comment type="caution">
    <text evidence="2">The sequence shown here is derived from an EMBL/GenBank/DDBJ whole genome shotgun (WGS) entry which is preliminary data.</text>
</comment>
<sequence length="199" mass="22310">MNEYMHDHHDGRSDFDFLVGHWIVHHRRLKERLAGCTEWDVFDGTCTMRPILDGQANVDDNVVALPSGTYRASSIRAYDPATRRWSIWWLDSRHPHDLGTPVVGAFADGTGTFFADDTLNGMPIRVRFLWADITAVSARWQQAFSADGGATWETNWIMEFSLSDDPSRRSADTCPAQDTSSTAAGSPYRRASRTARAGD</sequence>